<feature type="compositionally biased region" description="Polar residues" evidence="2">
    <location>
        <begin position="1"/>
        <end position="13"/>
    </location>
</feature>
<proteinExistence type="inferred from homology"/>
<evidence type="ECO:0000313" key="5">
    <source>
        <dbReference type="Proteomes" id="UP001054252"/>
    </source>
</evidence>
<gene>
    <name evidence="4" type="ORF">SLEP1_g31887</name>
</gene>
<feature type="domain" description="Protein root UVB sensitive/RUS" evidence="3">
    <location>
        <begin position="106"/>
        <end position="181"/>
    </location>
</feature>
<evidence type="ECO:0000256" key="1">
    <source>
        <dbReference type="ARBA" id="ARBA00007558"/>
    </source>
</evidence>
<dbReference type="PANTHER" id="PTHR12770">
    <property type="entry name" value="RUS1 FAMILY PROTEIN C16ORF58"/>
    <property type="match status" value="1"/>
</dbReference>
<evidence type="ECO:0000313" key="4">
    <source>
        <dbReference type="EMBL" id="GKV21976.1"/>
    </source>
</evidence>
<protein>
    <recommendedName>
        <fullName evidence="3">Protein root UVB sensitive/RUS domain-containing protein</fullName>
    </recommendedName>
</protein>
<accession>A0AAV5KBL7</accession>
<evidence type="ECO:0000259" key="3">
    <source>
        <dbReference type="Pfam" id="PF04884"/>
    </source>
</evidence>
<comment type="caution">
    <text evidence="4">The sequence shown here is derived from an EMBL/GenBank/DDBJ whole genome shotgun (WGS) entry which is preliminary data.</text>
</comment>
<feature type="domain" description="Protein root UVB sensitive/RUS" evidence="3">
    <location>
        <begin position="192"/>
        <end position="261"/>
    </location>
</feature>
<dbReference type="InterPro" id="IPR054549">
    <property type="entry name" value="UVB_sens_RUS_dom"/>
</dbReference>
<dbReference type="Pfam" id="PF04884">
    <property type="entry name" value="UVB_sens_prot"/>
    <property type="match status" value="2"/>
</dbReference>
<dbReference type="InterPro" id="IPR006968">
    <property type="entry name" value="RUS_fam"/>
</dbReference>
<sequence>MSSSLQLFSLTRPSQPPAKSAGNRLRHFQILRSSAKSSLQEGDEESRDTDKGRIDGEARLILVERYGNGTAKRYMIDGDLRFHTFLEEHGSVSNRFQGSHIPDTKLSWVPDNIKDFILPAGFPGSVSDDYLEYMLLQFPTNVTAWICHTLVTSSLLKAVGIGSFSGTSAAASAAAIRKVLHLQTGLYLWLYIWVSKDGIGALGRLFIGGRFGNLFDDDPKQWRMYADFIGSAGSIFDLTTQLYPAYFLPLASLGNLAKVPCEEKPLCHCSCFYSITSIIVA</sequence>
<feature type="region of interest" description="Disordered" evidence="2">
    <location>
        <begin position="1"/>
        <end position="23"/>
    </location>
</feature>
<evidence type="ECO:0000256" key="2">
    <source>
        <dbReference type="SAM" id="MobiDB-lite"/>
    </source>
</evidence>
<keyword evidence="5" id="KW-1185">Reference proteome</keyword>
<dbReference type="PANTHER" id="PTHR12770:SF27">
    <property type="entry name" value="PROTEIN ROOT UVB SENSITIVE 5"/>
    <property type="match status" value="1"/>
</dbReference>
<comment type="similarity">
    <text evidence="1">Belongs to the RUS1 family.</text>
</comment>
<organism evidence="4 5">
    <name type="scientific">Rubroshorea leprosula</name>
    <dbReference type="NCBI Taxonomy" id="152421"/>
    <lineage>
        <taxon>Eukaryota</taxon>
        <taxon>Viridiplantae</taxon>
        <taxon>Streptophyta</taxon>
        <taxon>Embryophyta</taxon>
        <taxon>Tracheophyta</taxon>
        <taxon>Spermatophyta</taxon>
        <taxon>Magnoliopsida</taxon>
        <taxon>eudicotyledons</taxon>
        <taxon>Gunneridae</taxon>
        <taxon>Pentapetalae</taxon>
        <taxon>rosids</taxon>
        <taxon>malvids</taxon>
        <taxon>Malvales</taxon>
        <taxon>Dipterocarpaceae</taxon>
        <taxon>Rubroshorea</taxon>
    </lineage>
</organism>
<name>A0AAV5KBL7_9ROSI</name>
<dbReference type="AlphaFoldDB" id="A0AAV5KBL7"/>
<dbReference type="Proteomes" id="UP001054252">
    <property type="component" value="Unassembled WGS sequence"/>
</dbReference>
<reference evidence="4 5" key="1">
    <citation type="journal article" date="2021" name="Commun. Biol.">
        <title>The genome of Shorea leprosula (Dipterocarpaceae) highlights the ecological relevance of drought in aseasonal tropical rainforests.</title>
        <authorList>
            <person name="Ng K.K.S."/>
            <person name="Kobayashi M.J."/>
            <person name="Fawcett J.A."/>
            <person name="Hatakeyama M."/>
            <person name="Paape T."/>
            <person name="Ng C.H."/>
            <person name="Ang C.C."/>
            <person name="Tnah L.H."/>
            <person name="Lee C.T."/>
            <person name="Nishiyama T."/>
            <person name="Sese J."/>
            <person name="O'Brien M.J."/>
            <person name="Copetti D."/>
            <person name="Mohd Noor M.I."/>
            <person name="Ong R.C."/>
            <person name="Putra M."/>
            <person name="Sireger I.Z."/>
            <person name="Indrioko S."/>
            <person name="Kosugi Y."/>
            <person name="Izuno A."/>
            <person name="Isagi Y."/>
            <person name="Lee S.L."/>
            <person name="Shimizu K.K."/>
        </authorList>
    </citation>
    <scope>NUCLEOTIDE SEQUENCE [LARGE SCALE GENOMIC DNA]</scope>
    <source>
        <strain evidence="4">214</strain>
    </source>
</reference>
<dbReference type="EMBL" id="BPVZ01000059">
    <property type="protein sequence ID" value="GKV21976.1"/>
    <property type="molecule type" value="Genomic_DNA"/>
</dbReference>